<proteinExistence type="predicted"/>
<protein>
    <submittedName>
        <fullName evidence="2">Uncharacterized protein</fullName>
    </submittedName>
</protein>
<evidence type="ECO:0000313" key="2">
    <source>
        <dbReference type="EMBL" id="KAK7736226.1"/>
    </source>
</evidence>
<feature type="compositionally biased region" description="Basic and acidic residues" evidence="1">
    <location>
        <begin position="48"/>
        <end position="61"/>
    </location>
</feature>
<name>A0AAN9U8N1_9PEZI</name>
<sequence>MTIDESSISLVKEAFQCFFRSHPLKPDSNYWTISKPVSIQPTLTLRQPMHDPKDENSELRVHPNKQSDGIPLEIDRDKAVGRNDEDKNGNKTASQSIEIKGHVPERTSLDDIPSDSRDHTNRETELAKTSDTDVGLKQHARKRPWLEKPKGATLNEVPHTSTNDDDGTNILEPNKTVEFNGHSSGTQLEVARSDTSEAESVTYIRTEVSQRAASVTSHPNRDAFTANCRTRNARAGEIPGREGITSQRDRNNVPSGLRESVESIEDQWGTIQQRRQPSPVEDIGHNLTPPEVTAEQQETYRENDLGASTYALAQQELDDIFGADITADPSLTTLEVQRAHEGHNGTRPRTREPTNVGDPMVRQFSERPARKYPQQQRPQQPWPQSKPQAKPSTIKLPTTNPTRPEPRQPPYATRNETFADAIASFNFLQSQYEKKRTTTILDSVPADFGLPSRESRMRAAYKANKSGRNPRRRAKEAERKRIRHRERALERKREELEHQYAYESEAKRGTLINVELDKCRRKYAENDRRRKAQAQNYLTVDFLEDGVGAEDDAEVNLNEGGSDQRRSAAIRPEGLIPASQALEPNERIVTYAVYISEPYDQDEGYENHMQRTAEAFLIKDEANAFAQKLLTDSSQGLSGVRYDADANGLLVGHKRLPNGKIVSCMVQREMQVYGLLDTRNKWVKEEVKDLYRPRFDVFYTNVIPKVFLEKEEEDKQKRRYQKAKEVAAEEEAEAEAEAVEKPEAGEGKEDTRAREESPRQGLVEVLKSLEGVEGGEEDRSSLFSSSPTPEPENAQEADNKHSSQGGGEMNNDGGDNDDERHEDEDEDDNDTASIASDGTLKPDRPGGALGNLSWTDVEFQTIHAGSYTDLRLANLAAFKVARLVWQPRTARHYAWEHYDYAVVPSIREGMKEWDLDADRAEIEFEVPEVDGLVDHRPWLFVHSRVFVVEAKLEGPRDIGCDFVVVHGEDE</sequence>
<accession>A0AAN9U8N1</accession>
<feature type="region of interest" description="Disordered" evidence="1">
    <location>
        <begin position="461"/>
        <end position="481"/>
    </location>
</feature>
<feature type="region of interest" description="Disordered" evidence="1">
    <location>
        <begin position="338"/>
        <end position="412"/>
    </location>
</feature>
<dbReference type="EMBL" id="JAJSPL020000034">
    <property type="protein sequence ID" value="KAK7736226.1"/>
    <property type="molecule type" value="Genomic_DNA"/>
</dbReference>
<feature type="region of interest" description="Disordered" evidence="1">
    <location>
        <begin position="726"/>
        <end position="847"/>
    </location>
</feature>
<feature type="compositionally biased region" description="Basic residues" evidence="1">
    <location>
        <begin position="468"/>
        <end position="481"/>
    </location>
</feature>
<feature type="compositionally biased region" description="Acidic residues" evidence="1">
    <location>
        <begin position="814"/>
        <end position="830"/>
    </location>
</feature>
<feature type="compositionally biased region" description="Basic and acidic residues" evidence="1">
    <location>
        <begin position="738"/>
        <end position="758"/>
    </location>
</feature>
<reference evidence="2 3" key="1">
    <citation type="journal article" date="2023" name="PLoS ONE">
        <title>Cytospora paraplurivora sp. nov. isolated from orchards with fruit tree decline syndrome in Ontario, Canada.</title>
        <authorList>
            <person name="Ilyukhin E."/>
            <person name="Nguyen H.D.T."/>
            <person name="Castle A.J."/>
            <person name="Ellouze W."/>
        </authorList>
    </citation>
    <scope>NUCLEOTIDE SEQUENCE [LARGE SCALE GENOMIC DNA]</scope>
    <source>
        <strain evidence="2 3">FDS-564</strain>
    </source>
</reference>
<comment type="caution">
    <text evidence="2">The sequence shown here is derived from an EMBL/GenBank/DDBJ whole genome shotgun (WGS) entry which is preliminary data.</text>
</comment>
<feature type="compositionally biased region" description="Basic and acidic residues" evidence="1">
    <location>
        <begin position="99"/>
        <end position="136"/>
    </location>
</feature>
<feature type="compositionally biased region" description="Acidic residues" evidence="1">
    <location>
        <begin position="728"/>
        <end position="737"/>
    </location>
</feature>
<dbReference type="Proteomes" id="UP001320245">
    <property type="component" value="Unassembled WGS sequence"/>
</dbReference>
<evidence type="ECO:0000313" key="3">
    <source>
        <dbReference type="Proteomes" id="UP001320245"/>
    </source>
</evidence>
<feature type="compositionally biased region" description="Basic and acidic residues" evidence="1">
    <location>
        <begin position="73"/>
        <end position="89"/>
    </location>
</feature>
<keyword evidence="3" id="KW-1185">Reference proteome</keyword>
<feature type="compositionally biased region" description="Low complexity" evidence="1">
    <location>
        <begin position="371"/>
        <end position="392"/>
    </location>
</feature>
<feature type="region of interest" description="Disordered" evidence="1">
    <location>
        <begin position="46"/>
        <end position="170"/>
    </location>
</feature>
<feature type="compositionally biased region" description="Basic and acidic residues" evidence="1">
    <location>
        <begin position="338"/>
        <end position="352"/>
    </location>
</feature>
<feature type="region of interest" description="Disordered" evidence="1">
    <location>
        <begin position="269"/>
        <end position="288"/>
    </location>
</feature>
<evidence type="ECO:0000256" key="1">
    <source>
        <dbReference type="SAM" id="MobiDB-lite"/>
    </source>
</evidence>
<dbReference type="AlphaFoldDB" id="A0AAN9U8N1"/>
<gene>
    <name evidence="2" type="ORF">SLS53_007061</name>
</gene>
<organism evidence="2 3">
    <name type="scientific">Cytospora paraplurivora</name>
    <dbReference type="NCBI Taxonomy" id="2898453"/>
    <lineage>
        <taxon>Eukaryota</taxon>
        <taxon>Fungi</taxon>
        <taxon>Dikarya</taxon>
        <taxon>Ascomycota</taxon>
        <taxon>Pezizomycotina</taxon>
        <taxon>Sordariomycetes</taxon>
        <taxon>Sordariomycetidae</taxon>
        <taxon>Diaporthales</taxon>
        <taxon>Cytosporaceae</taxon>
        <taxon>Cytospora</taxon>
    </lineage>
</organism>